<evidence type="ECO:0000313" key="15">
    <source>
        <dbReference type="EMBL" id="EAS06885.2"/>
    </source>
</evidence>
<evidence type="ECO:0000256" key="12">
    <source>
        <dbReference type="SAM" id="MobiDB-lite"/>
    </source>
</evidence>
<dbReference type="Gene3D" id="3.10.110.10">
    <property type="entry name" value="Ubiquitin Conjugating Enzyme"/>
    <property type="match status" value="1"/>
</dbReference>
<dbReference type="InterPro" id="IPR006575">
    <property type="entry name" value="RWD_dom"/>
</dbReference>
<keyword evidence="6 10" id="KW-0067">ATP-binding</keyword>
<dbReference type="GeneID" id="7845503"/>
<feature type="binding site" evidence="10">
    <location>
        <position position="571"/>
    </location>
    <ligand>
        <name>ATP</name>
        <dbReference type="ChEBI" id="CHEBI:30616"/>
    </ligand>
</feature>
<dbReference type="InterPro" id="IPR011009">
    <property type="entry name" value="Kinase-like_dom_sf"/>
</dbReference>
<dbReference type="InterPro" id="IPR000719">
    <property type="entry name" value="Prot_kinase_dom"/>
</dbReference>
<keyword evidence="11" id="KW-0175">Coiled coil</keyword>
<feature type="compositionally biased region" description="Low complexity" evidence="12">
    <location>
        <begin position="268"/>
        <end position="286"/>
    </location>
</feature>
<evidence type="ECO:0000256" key="7">
    <source>
        <dbReference type="ARBA" id="ARBA00023193"/>
    </source>
</evidence>
<dbReference type="InterPro" id="IPR017441">
    <property type="entry name" value="Protein_kinase_ATP_BS"/>
</dbReference>
<dbReference type="InterPro" id="IPR050339">
    <property type="entry name" value="CC_SR_Kinase"/>
</dbReference>
<evidence type="ECO:0000256" key="3">
    <source>
        <dbReference type="ARBA" id="ARBA00022679"/>
    </source>
</evidence>
<gene>
    <name evidence="15" type="ORF">TTHERM_00726040</name>
</gene>
<evidence type="ECO:0000313" key="16">
    <source>
        <dbReference type="Proteomes" id="UP000009168"/>
    </source>
</evidence>
<feature type="domain" description="RWD" evidence="14">
    <location>
        <begin position="63"/>
        <end position="179"/>
    </location>
</feature>
<accession>Q24GI6</accession>
<feature type="compositionally biased region" description="Polar residues" evidence="12">
    <location>
        <begin position="472"/>
        <end position="484"/>
    </location>
</feature>
<dbReference type="eggNOG" id="KOG1035">
    <property type="taxonomic scope" value="Eukaryota"/>
</dbReference>
<dbReference type="SUPFAM" id="SSF54495">
    <property type="entry name" value="UBC-like"/>
    <property type="match status" value="1"/>
</dbReference>
<feature type="compositionally biased region" description="Basic and acidic residues" evidence="12">
    <location>
        <begin position="34"/>
        <end position="47"/>
    </location>
</feature>
<evidence type="ECO:0000256" key="4">
    <source>
        <dbReference type="ARBA" id="ARBA00022741"/>
    </source>
</evidence>
<proteinExistence type="predicted"/>
<keyword evidence="7" id="KW-0652">Protein synthesis inhibitor</keyword>
<dbReference type="CDD" id="cd14046">
    <property type="entry name" value="STKc_EIF2AK4_GCN2_rpt2"/>
    <property type="match status" value="1"/>
</dbReference>
<keyword evidence="16" id="KW-1185">Reference proteome</keyword>
<protein>
    <recommendedName>
        <fullName evidence="1">non-specific serine/threonine protein kinase</fullName>
        <ecNumber evidence="1">2.7.11.1</ecNumber>
    </recommendedName>
</protein>
<dbReference type="PANTHER" id="PTHR11042">
    <property type="entry name" value="EUKARYOTIC TRANSLATION INITIATION FACTOR 2-ALPHA KINASE EIF2-ALPHA KINASE -RELATED"/>
    <property type="match status" value="1"/>
</dbReference>
<dbReference type="PROSITE" id="PS50011">
    <property type="entry name" value="PROTEIN_KINASE_DOM"/>
    <property type="match status" value="1"/>
</dbReference>
<dbReference type="GO" id="GO:0005829">
    <property type="term" value="C:cytosol"/>
    <property type="evidence" value="ECO:0007669"/>
    <property type="project" value="TreeGrafter"/>
</dbReference>
<feature type="region of interest" description="Disordered" evidence="12">
    <location>
        <begin position="1"/>
        <end position="51"/>
    </location>
</feature>
<evidence type="ECO:0000256" key="11">
    <source>
        <dbReference type="SAM" id="Coils"/>
    </source>
</evidence>
<dbReference type="GO" id="GO:0005634">
    <property type="term" value="C:nucleus"/>
    <property type="evidence" value="ECO:0007669"/>
    <property type="project" value="TreeGrafter"/>
</dbReference>
<sequence>MNSKQTKGIQDQSSQQQSQSSAPKLSKAQKRIKQKQEEFRARLEKNRPQPIDTLHQLNEALNVEIEKLRSIYMENMIGLPPEHGYYRSFQINLFPQQLKLKYQDENASDQAEFYLFLIFNIPREYPDQMPKVSVKSFKGFAKQDEQLLQEKLFDYALKNSGKEMLFDLILQSRDYVESAYKYFSNMKNEDIKQLQLIERKEKEELEERQKKKKELEEKQALKMLQQEKQRENILRMNENDEQKLRMQWLNERDKIIQNVQQEGRDHSNSIQSQNQSSNQSNNSERQFNSKEKYILDYYENQCDVQDVLIMNLIDLVVKLLNLDQNSIKNLTSALNNYPNLFQDDMTKVIRQQYNYVFSTITKNTLKAFHKQAVKNISNYSQTVQDLIHCISGNQDRQESLLNRVQQNLVLTKQQSSYSQCSCQGQKINNSQIKKSQSKNNISSNYEIVMNGFSEINNIKNNLSASSGSAGGNQTSSPKDSNQQEMQKKKLRLNNSDNGEKRLSDSADSLQSDHQIQTQDKKNNLLSFEPANTEKSRYLTDFEEIQVLGQGAFGQVVKVRNKLDGRYYAIKKIKIRKGQNIEKLMREVTLLSRLHHRHVLRYYQAWLEESNQSEEEESMGSQMSDQDDDNGELSDDRYRYRSNNFSSRYQDNNSSYYDLSSLRNSQDSSVREQSGKNQENQKYPVTNFKLMILFIQLEYCPSTLSHQIKELKFQQDTVQIWQYFRQILEGLNYIHSQNTIHRDLKPENIFIDCLGDIKIGDFGLAKSQKQNVFSKYQYVIEKEENELFNQLVNKQYLTEKELEAIDQTLNVGTYFYRPPASQSMHEERADIYALGIIFFEMWFYFQSKYQRFKVLTILRNNNLFPDQFEQFHPKQAKLIAWMLNFSSQKCQKVMEIMQSDLIPPKIEDDYIVDAIKALNNPSGPVFKQILEALFKGGHKVNEISNIQHFTSHTGQLESQFNNYFISKIYSFFEHKGVLNYESPLNVPPPTVQLKDDVNIEIEKNKFSNNPTLMTKDGNIIYLRQTLRESFKKHLRKVNKIFLSNQVFKRYELGQAFRYQQNREIKKESLVDYDCVNLIEDLDTYFLAETIMYGVELMEEIGLQVVKIRINHVNFLRYYMINHLKFNKEQIRSLEEFLISAYTNQKDIKKRLINDFQIGDKDADKLLQLLMLRGSQQGIKQQILHNLPNCKDLVLKIEDIEQEFSNQYVNSKMFKGEGYYKVPEIIIDISLSGKELGFKEGFYFSIESCSVKSSFVSCIVGGTYPIKMRKFQNMCEISMDNSFNQININTNYFSQQNSQQNSTNLNTSQISQNLQVLDISDIASQSSYSSSSSLSKKKVVSKKGDCITRQVSGFTFLNDVVNEIIQSKLDRKISQIPQRFQQLHFFKYECIICSFGNIPSIEKLRFLQCCQINKIPAMLYCYKNEQFAQEEQQNFADYHDIPLVVFIVEKIYQQKKKAFVKTKKEKSKEMSLEDFNSFLSKNHKNSIKNYLFSK</sequence>
<dbReference type="InParanoid" id="Q24GI6"/>
<dbReference type="SUPFAM" id="SSF56112">
    <property type="entry name" value="Protein kinase-like (PK-like)"/>
    <property type="match status" value="1"/>
</dbReference>
<evidence type="ECO:0000256" key="9">
    <source>
        <dbReference type="ARBA" id="ARBA00048679"/>
    </source>
</evidence>
<evidence type="ECO:0000256" key="10">
    <source>
        <dbReference type="PROSITE-ProRule" id="PRU10141"/>
    </source>
</evidence>
<evidence type="ECO:0000259" key="14">
    <source>
        <dbReference type="PROSITE" id="PS50908"/>
    </source>
</evidence>
<evidence type="ECO:0000259" key="13">
    <source>
        <dbReference type="PROSITE" id="PS50011"/>
    </source>
</evidence>
<evidence type="ECO:0000256" key="5">
    <source>
        <dbReference type="ARBA" id="ARBA00022777"/>
    </source>
</evidence>
<dbReference type="PROSITE" id="PS00107">
    <property type="entry name" value="PROTEIN_KINASE_ATP"/>
    <property type="match status" value="1"/>
</dbReference>
<keyword evidence="4 10" id="KW-0547">Nucleotide-binding</keyword>
<keyword evidence="5" id="KW-0418">Kinase</keyword>
<dbReference type="SUPFAM" id="SSF55681">
    <property type="entry name" value="Class II aaRS and biotin synthetases"/>
    <property type="match status" value="1"/>
</dbReference>
<feature type="region of interest" description="Disordered" evidence="12">
    <location>
        <begin position="261"/>
        <end position="286"/>
    </location>
</feature>
<organism evidence="15 16">
    <name type="scientific">Tetrahymena thermophila (strain SB210)</name>
    <dbReference type="NCBI Taxonomy" id="312017"/>
    <lineage>
        <taxon>Eukaryota</taxon>
        <taxon>Sar</taxon>
        <taxon>Alveolata</taxon>
        <taxon>Ciliophora</taxon>
        <taxon>Intramacronucleata</taxon>
        <taxon>Oligohymenophorea</taxon>
        <taxon>Hymenostomatida</taxon>
        <taxon>Tetrahymenina</taxon>
        <taxon>Tetrahymenidae</taxon>
        <taxon>Tetrahymena</taxon>
    </lineage>
</organism>
<dbReference type="OrthoDB" id="291368at2759"/>
<evidence type="ECO:0000256" key="2">
    <source>
        <dbReference type="ARBA" id="ARBA00022527"/>
    </source>
</evidence>
<dbReference type="Gene3D" id="3.30.930.10">
    <property type="entry name" value="Bira Bifunctional Protein, Domain 2"/>
    <property type="match status" value="1"/>
</dbReference>
<dbReference type="PANTHER" id="PTHR11042:SF136">
    <property type="entry name" value="EIF-2-ALPHA KINASE GCN2"/>
    <property type="match status" value="1"/>
</dbReference>
<dbReference type="STRING" id="312017.Q24GI6"/>
<dbReference type="CDD" id="cd23823">
    <property type="entry name" value="RWD_GCN2"/>
    <property type="match status" value="1"/>
</dbReference>
<dbReference type="EC" id="2.7.11.1" evidence="1"/>
<dbReference type="FunFam" id="3.30.200.20:FF:000379">
    <property type="entry name" value="eIF-2-alpha kinase GCN2"/>
    <property type="match status" value="1"/>
</dbReference>
<dbReference type="KEGG" id="tet:TTHERM_00726040"/>
<feature type="compositionally biased region" description="Polar residues" evidence="12">
    <location>
        <begin position="1"/>
        <end position="11"/>
    </location>
</feature>
<dbReference type="Pfam" id="PF00069">
    <property type="entry name" value="Pkinase"/>
    <property type="match status" value="2"/>
</dbReference>
<feature type="coiled-coil region" evidence="11">
    <location>
        <begin position="188"/>
        <end position="243"/>
    </location>
</feature>
<dbReference type="SMART" id="SM00220">
    <property type="entry name" value="S_TKc"/>
    <property type="match status" value="1"/>
</dbReference>
<dbReference type="GO" id="GO:0004694">
    <property type="term" value="F:eukaryotic translation initiation factor 2alpha kinase activity"/>
    <property type="evidence" value="ECO:0007669"/>
    <property type="project" value="TreeGrafter"/>
</dbReference>
<dbReference type="PROSITE" id="PS50908">
    <property type="entry name" value="RWD"/>
    <property type="match status" value="1"/>
</dbReference>
<feature type="region of interest" description="Disordered" evidence="12">
    <location>
        <begin position="612"/>
        <end position="636"/>
    </location>
</feature>
<dbReference type="Gene3D" id="3.30.200.20">
    <property type="entry name" value="Phosphorylase Kinase, domain 1"/>
    <property type="match status" value="1"/>
</dbReference>
<feature type="region of interest" description="Disordered" evidence="12">
    <location>
        <begin position="463"/>
        <end position="528"/>
    </location>
</feature>
<dbReference type="Pfam" id="PF05773">
    <property type="entry name" value="RWD"/>
    <property type="match status" value="1"/>
</dbReference>
<dbReference type="Gene3D" id="1.10.510.10">
    <property type="entry name" value="Transferase(Phosphotransferase) domain 1"/>
    <property type="match status" value="1"/>
</dbReference>
<comment type="catalytic activity">
    <reaction evidence="9">
        <text>L-seryl-[protein] + ATP = O-phospho-L-seryl-[protein] + ADP + H(+)</text>
        <dbReference type="Rhea" id="RHEA:17989"/>
        <dbReference type="Rhea" id="RHEA-COMP:9863"/>
        <dbReference type="Rhea" id="RHEA-COMP:11604"/>
        <dbReference type="ChEBI" id="CHEBI:15378"/>
        <dbReference type="ChEBI" id="CHEBI:29999"/>
        <dbReference type="ChEBI" id="CHEBI:30616"/>
        <dbReference type="ChEBI" id="CHEBI:83421"/>
        <dbReference type="ChEBI" id="CHEBI:456216"/>
        <dbReference type="EC" id="2.7.11.1"/>
    </reaction>
</comment>
<evidence type="ECO:0000256" key="8">
    <source>
        <dbReference type="ARBA" id="ARBA00047899"/>
    </source>
</evidence>
<evidence type="ECO:0000256" key="6">
    <source>
        <dbReference type="ARBA" id="ARBA00022840"/>
    </source>
</evidence>
<dbReference type="SMART" id="SM00591">
    <property type="entry name" value="RWD"/>
    <property type="match status" value="1"/>
</dbReference>
<dbReference type="RefSeq" id="XP_001027127.2">
    <property type="nucleotide sequence ID" value="XM_001027127.2"/>
</dbReference>
<dbReference type="GO" id="GO:0005524">
    <property type="term" value="F:ATP binding"/>
    <property type="evidence" value="ECO:0007669"/>
    <property type="project" value="UniProtKB-UniRule"/>
</dbReference>
<dbReference type="InterPro" id="IPR016135">
    <property type="entry name" value="UBQ-conjugating_enzyme/RWD"/>
</dbReference>
<reference evidence="16" key="1">
    <citation type="journal article" date="2006" name="PLoS Biol.">
        <title>Macronuclear genome sequence of the ciliate Tetrahymena thermophila, a model eukaryote.</title>
        <authorList>
            <person name="Eisen J.A."/>
            <person name="Coyne R.S."/>
            <person name="Wu M."/>
            <person name="Wu D."/>
            <person name="Thiagarajan M."/>
            <person name="Wortman J.R."/>
            <person name="Badger J.H."/>
            <person name="Ren Q."/>
            <person name="Amedeo P."/>
            <person name="Jones K.M."/>
            <person name="Tallon L.J."/>
            <person name="Delcher A.L."/>
            <person name="Salzberg S.L."/>
            <person name="Silva J.C."/>
            <person name="Haas B.J."/>
            <person name="Majoros W.H."/>
            <person name="Farzad M."/>
            <person name="Carlton J.M."/>
            <person name="Smith R.K. Jr."/>
            <person name="Garg J."/>
            <person name="Pearlman R.E."/>
            <person name="Karrer K.M."/>
            <person name="Sun L."/>
            <person name="Manning G."/>
            <person name="Elde N.C."/>
            <person name="Turkewitz A.P."/>
            <person name="Asai D.J."/>
            <person name="Wilkes D.E."/>
            <person name="Wang Y."/>
            <person name="Cai H."/>
            <person name="Collins K."/>
            <person name="Stewart B.A."/>
            <person name="Lee S.R."/>
            <person name="Wilamowska K."/>
            <person name="Weinberg Z."/>
            <person name="Ruzzo W.L."/>
            <person name="Wloga D."/>
            <person name="Gaertig J."/>
            <person name="Frankel J."/>
            <person name="Tsao C.-C."/>
            <person name="Gorovsky M.A."/>
            <person name="Keeling P.J."/>
            <person name="Waller R.F."/>
            <person name="Patron N.J."/>
            <person name="Cherry J.M."/>
            <person name="Stover N.A."/>
            <person name="Krieger C.J."/>
            <person name="del Toro C."/>
            <person name="Ryder H.F."/>
            <person name="Williamson S.C."/>
            <person name="Barbeau R.A."/>
            <person name="Hamilton E.P."/>
            <person name="Orias E."/>
        </authorList>
    </citation>
    <scope>NUCLEOTIDE SEQUENCE [LARGE SCALE GENOMIC DNA]</scope>
    <source>
        <strain evidence="16">SB210</strain>
    </source>
</reference>
<feature type="compositionally biased region" description="Polar residues" evidence="12">
    <location>
        <begin position="505"/>
        <end position="517"/>
    </location>
</feature>
<feature type="compositionally biased region" description="Low complexity" evidence="12">
    <location>
        <begin position="12"/>
        <end position="21"/>
    </location>
</feature>
<dbReference type="EMBL" id="GG662257">
    <property type="protein sequence ID" value="EAS06885.2"/>
    <property type="molecule type" value="Genomic_DNA"/>
</dbReference>
<keyword evidence="2" id="KW-0723">Serine/threonine-protein kinase</keyword>
<evidence type="ECO:0000256" key="1">
    <source>
        <dbReference type="ARBA" id="ARBA00012513"/>
    </source>
</evidence>
<dbReference type="Proteomes" id="UP000009168">
    <property type="component" value="Unassembled WGS sequence"/>
</dbReference>
<dbReference type="GO" id="GO:0017148">
    <property type="term" value="P:negative regulation of translation"/>
    <property type="evidence" value="ECO:0007669"/>
    <property type="project" value="UniProtKB-KW"/>
</dbReference>
<dbReference type="InterPro" id="IPR045864">
    <property type="entry name" value="aa-tRNA-synth_II/BPL/LPL"/>
</dbReference>
<dbReference type="HOGENOM" id="CLU_248598_0_0_1"/>
<comment type="catalytic activity">
    <reaction evidence="8">
        <text>L-threonyl-[protein] + ATP = O-phospho-L-threonyl-[protein] + ADP + H(+)</text>
        <dbReference type="Rhea" id="RHEA:46608"/>
        <dbReference type="Rhea" id="RHEA-COMP:11060"/>
        <dbReference type="Rhea" id="RHEA-COMP:11605"/>
        <dbReference type="ChEBI" id="CHEBI:15378"/>
        <dbReference type="ChEBI" id="CHEBI:30013"/>
        <dbReference type="ChEBI" id="CHEBI:30616"/>
        <dbReference type="ChEBI" id="CHEBI:61977"/>
        <dbReference type="ChEBI" id="CHEBI:456216"/>
        <dbReference type="EC" id="2.7.11.1"/>
    </reaction>
</comment>
<name>Q24GI6_TETTS</name>
<feature type="domain" description="Protein kinase" evidence="13">
    <location>
        <begin position="541"/>
        <end position="901"/>
    </location>
</feature>
<keyword evidence="3" id="KW-0808">Transferase</keyword>